<name>A0A195EW84_9HYME</name>
<dbReference type="GO" id="GO:0005815">
    <property type="term" value="C:microtubule organizing center"/>
    <property type="evidence" value="ECO:0007669"/>
    <property type="project" value="TreeGrafter"/>
</dbReference>
<dbReference type="STRING" id="34720.A0A195EW84"/>
<gene>
    <name evidence="1" type="ORF">ALC56_13530</name>
</gene>
<sequence length="254" mass="29555">MATNVNVDKVFRVNNSLCYFSRNGAYLAIAFQTNLLIKDAKTLDTCRSFVFVDVIQYMEWSSNSEYILCANIKRAIVQVYSIHYPQWKCKLTEGSAGLQGVTWSPDSKHIFTIADFNIQLSIWNLEEQTVSYIQNVKSSSFDKLRFSPNGERLAVIVTEVDQDTVEIYKTQNWKISRTFLLVPNINRLLQQNVHQAQNVETIYSFLENISRYEKYPGNRVPIYVVHLGQIYSRRNLKNCHQLRRHVLSLSTFHP</sequence>
<accession>A0A195EW84</accession>
<dbReference type="InterPro" id="IPR015943">
    <property type="entry name" value="WD40/YVTN_repeat-like_dom_sf"/>
</dbReference>
<dbReference type="GO" id="GO:1990811">
    <property type="term" value="C:MWP complex"/>
    <property type="evidence" value="ECO:0007669"/>
    <property type="project" value="TreeGrafter"/>
</dbReference>
<dbReference type="PANTHER" id="PTHR16220">
    <property type="entry name" value="WD REPEAT PROTEIN 8-RELATED"/>
    <property type="match status" value="1"/>
</dbReference>
<evidence type="ECO:0000313" key="1">
    <source>
        <dbReference type="EMBL" id="KYN32152.1"/>
    </source>
</evidence>
<dbReference type="PANTHER" id="PTHR16220:SF0">
    <property type="entry name" value="WD REPEAT-CONTAINING PROTEIN WRAP73"/>
    <property type="match status" value="1"/>
</dbReference>
<reference evidence="1 2" key="1">
    <citation type="submission" date="2016-03" db="EMBL/GenBank/DDBJ databases">
        <title>Trachymyrmex septentrionalis WGS genome.</title>
        <authorList>
            <person name="Nygaard S."/>
            <person name="Hu H."/>
            <person name="Boomsma J."/>
            <person name="Zhang G."/>
        </authorList>
    </citation>
    <scope>NUCLEOTIDE SEQUENCE [LARGE SCALE GENOMIC DNA]</scope>
    <source>
        <strain evidence="1">Tsep2-gDNA-1</strain>
        <tissue evidence="1">Whole body</tissue>
    </source>
</reference>
<protein>
    <submittedName>
        <fullName evidence="1">WD repeat-containing protein 8</fullName>
    </submittedName>
</protein>
<dbReference type="SUPFAM" id="SSF82171">
    <property type="entry name" value="DPP6 N-terminal domain-like"/>
    <property type="match status" value="1"/>
</dbReference>
<organism evidence="1 2">
    <name type="scientific">Trachymyrmex septentrionalis</name>
    <dbReference type="NCBI Taxonomy" id="34720"/>
    <lineage>
        <taxon>Eukaryota</taxon>
        <taxon>Metazoa</taxon>
        <taxon>Ecdysozoa</taxon>
        <taxon>Arthropoda</taxon>
        <taxon>Hexapoda</taxon>
        <taxon>Insecta</taxon>
        <taxon>Pterygota</taxon>
        <taxon>Neoptera</taxon>
        <taxon>Endopterygota</taxon>
        <taxon>Hymenoptera</taxon>
        <taxon>Apocrita</taxon>
        <taxon>Aculeata</taxon>
        <taxon>Formicoidea</taxon>
        <taxon>Formicidae</taxon>
        <taxon>Myrmicinae</taxon>
        <taxon>Trachymyrmex</taxon>
    </lineage>
</organism>
<dbReference type="Proteomes" id="UP000078541">
    <property type="component" value="Unassembled WGS sequence"/>
</dbReference>
<proteinExistence type="predicted"/>
<dbReference type="EMBL" id="KQ981954">
    <property type="protein sequence ID" value="KYN32152.1"/>
    <property type="molecule type" value="Genomic_DNA"/>
</dbReference>
<dbReference type="InterPro" id="IPR052778">
    <property type="entry name" value="Centrosome-WD_assoc"/>
</dbReference>
<dbReference type="AlphaFoldDB" id="A0A195EW84"/>
<dbReference type="Gene3D" id="2.130.10.10">
    <property type="entry name" value="YVTN repeat-like/Quinoprotein amine dehydrogenase"/>
    <property type="match status" value="1"/>
</dbReference>
<keyword evidence="2" id="KW-1185">Reference proteome</keyword>
<evidence type="ECO:0000313" key="2">
    <source>
        <dbReference type="Proteomes" id="UP000078541"/>
    </source>
</evidence>